<dbReference type="InterPro" id="IPR011990">
    <property type="entry name" value="TPR-like_helical_dom_sf"/>
</dbReference>
<gene>
    <name evidence="1" type="ORF">HPS55_04305</name>
</gene>
<dbReference type="EMBL" id="JABKKE010000005">
    <property type="protein sequence ID" value="NPE13558.1"/>
    <property type="molecule type" value="Genomic_DNA"/>
</dbReference>
<dbReference type="Proteomes" id="UP001193734">
    <property type="component" value="Unassembled WGS sequence"/>
</dbReference>
<organism evidence="1 2">
    <name type="scientific">Xylanibacter rodentium</name>
    <dbReference type="NCBI Taxonomy" id="2736289"/>
    <lineage>
        <taxon>Bacteria</taxon>
        <taxon>Pseudomonadati</taxon>
        <taxon>Bacteroidota</taxon>
        <taxon>Bacteroidia</taxon>
        <taxon>Bacteroidales</taxon>
        <taxon>Prevotellaceae</taxon>
        <taxon>Xylanibacter</taxon>
    </lineage>
</organism>
<protein>
    <submittedName>
        <fullName evidence="1">Sel1 repeat family protein</fullName>
    </submittedName>
</protein>
<comment type="caution">
    <text evidence="1">The sequence shown here is derived from an EMBL/GenBank/DDBJ whole genome shotgun (WGS) entry which is preliminary data.</text>
</comment>
<keyword evidence="2" id="KW-1185">Reference proteome</keyword>
<dbReference type="SMART" id="SM00671">
    <property type="entry name" value="SEL1"/>
    <property type="match status" value="5"/>
</dbReference>
<reference evidence="1 2" key="1">
    <citation type="submission" date="2020-05" db="EMBL/GenBank/DDBJ databases">
        <title>Distinct polysaccharide utilization as determinants for interspecies competition between intestinal Prevotella spp.</title>
        <authorList>
            <person name="Galvez E.J.C."/>
            <person name="Iljazovic A."/>
            <person name="Strowig T."/>
        </authorList>
    </citation>
    <scope>NUCLEOTIDE SEQUENCE [LARGE SCALE GENOMIC DNA]</scope>
    <source>
        <strain evidence="1 2">PROD</strain>
    </source>
</reference>
<dbReference type="GeneID" id="82156983"/>
<dbReference type="SUPFAM" id="SSF81901">
    <property type="entry name" value="HCP-like"/>
    <property type="match status" value="1"/>
</dbReference>
<evidence type="ECO:0000313" key="1">
    <source>
        <dbReference type="EMBL" id="NPE13558.1"/>
    </source>
</evidence>
<dbReference type="Pfam" id="PF08238">
    <property type="entry name" value="Sel1"/>
    <property type="match status" value="5"/>
</dbReference>
<dbReference type="InterPro" id="IPR006597">
    <property type="entry name" value="Sel1-like"/>
</dbReference>
<accession>A0ABX2AVS6</accession>
<sequence>MSQLSEQYKIIQHFTRQYAGEGDLEQARAAVAAITPVAEKGNAKAQYMLGKYYSWGYGEECDNQKAVYWFEKAADKGNEKAAEALVNLYRYDFPDDEIDADRKRAFVHKWHYKWIEILEEKAAKGVAGAAQALMNLYADDSPEDIDPEDGLAIACKWYDRWIEILKAKAGKGGMSVKKKLADILYYGTGVPDEVLELIEDDDTDTSEDEAATLYSEVAVGENDAEGWCNLGQIYSQSAKDWQKSLDCYMKAAALGHREAYRCVGGAYFEGRGVEKDLSKAREWYRCGADAGDVSAQLMLADCYKRGLGGEKDFTAAMDMYRQIASRSDLRKKYIHELGTAQYEIGNMYMKGLGVDVDLRQAYDWLKLAAGNCNLAAENALNSKKFRDFRK</sequence>
<dbReference type="PANTHER" id="PTHR11102:SF160">
    <property type="entry name" value="ERAD-ASSOCIATED E3 UBIQUITIN-PROTEIN LIGASE COMPONENT HRD3"/>
    <property type="match status" value="1"/>
</dbReference>
<dbReference type="Gene3D" id="1.25.40.10">
    <property type="entry name" value="Tetratricopeptide repeat domain"/>
    <property type="match status" value="2"/>
</dbReference>
<evidence type="ECO:0000313" key="2">
    <source>
        <dbReference type="Proteomes" id="UP001193734"/>
    </source>
</evidence>
<proteinExistence type="predicted"/>
<dbReference type="PANTHER" id="PTHR11102">
    <property type="entry name" value="SEL-1-LIKE PROTEIN"/>
    <property type="match status" value="1"/>
</dbReference>
<name>A0ABX2AVS6_9BACT</name>
<dbReference type="RefSeq" id="WP_172176121.1">
    <property type="nucleotide sequence ID" value="NZ_CASGIA010000004.1"/>
</dbReference>
<dbReference type="InterPro" id="IPR050767">
    <property type="entry name" value="Sel1_AlgK"/>
</dbReference>